<evidence type="ECO:0000259" key="6">
    <source>
        <dbReference type="PROSITE" id="PS50977"/>
    </source>
</evidence>
<dbReference type="PROSITE" id="PS50977">
    <property type="entry name" value="HTH_TETR_2"/>
    <property type="match status" value="1"/>
</dbReference>
<dbReference type="SUPFAM" id="SSF48498">
    <property type="entry name" value="Tetracyclin repressor-like, C-terminal domain"/>
    <property type="match status" value="1"/>
</dbReference>
<gene>
    <name evidence="7" type="ORF">EIZ62_31525</name>
</gene>
<evidence type="ECO:0000256" key="1">
    <source>
        <dbReference type="ARBA" id="ARBA00023015"/>
    </source>
</evidence>
<dbReference type="GO" id="GO:0003700">
    <property type="term" value="F:DNA-binding transcription factor activity"/>
    <property type="evidence" value="ECO:0007669"/>
    <property type="project" value="TreeGrafter"/>
</dbReference>
<dbReference type="PANTHER" id="PTHR30055:SF234">
    <property type="entry name" value="HTH-TYPE TRANSCRIPTIONAL REGULATOR BETI"/>
    <property type="match status" value="1"/>
</dbReference>
<dbReference type="Gene3D" id="1.10.357.10">
    <property type="entry name" value="Tetracycline Repressor, domain 2"/>
    <property type="match status" value="1"/>
</dbReference>
<evidence type="ECO:0000313" key="7">
    <source>
        <dbReference type="EMBL" id="QGV82283.1"/>
    </source>
</evidence>
<dbReference type="PANTHER" id="PTHR30055">
    <property type="entry name" value="HTH-TYPE TRANSCRIPTIONAL REGULATOR RUTR"/>
    <property type="match status" value="1"/>
</dbReference>
<feature type="region of interest" description="Disordered" evidence="5">
    <location>
        <begin position="209"/>
        <end position="235"/>
    </location>
</feature>
<evidence type="ECO:0000256" key="2">
    <source>
        <dbReference type="ARBA" id="ARBA00023125"/>
    </source>
</evidence>
<dbReference type="Pfam" id="PF00440">
    <property type="entry name" value="TetR_N"/>
    <property type="match status" value="1"/>
</dbReference>
<dbReference type="RefSeq" id="WP_156696023.1">
    <property type="nucleotide sequence ID" value="NZ_CP034279.1"/>
</dbReference>
<dbReference type="InterPro" id="IPR009057">
    <property type="entry name" value="Homeodomain-like_sf"/>
</dbReference>
<dbReference type="Pfam" id="PF21935">
    <property type="entry name" value="TetR_C_45"/>
    <property type="match status" value="1"/>
</dbReference>
<dbReference type="KEGG" id="sfic:EIZ62_31525"/>
<evidence type="ECO:0000313" key="8">
    <source>
        <dbReference type="Proteomes" id="UP000422572"/>
    </source>
</evidence>
<sequence length="235" mass="25686">MAKQDRAIRTRQTILSAAAKVFEQRGYQAATISEILSEAGVTKGALYFHFESKDDLAQGVLAEQDQRLVVPRRPCRTQELVDVVMLHAHRLQTDPMVRAGVRLSLDQQAHELDRSGPFLRWVQVVDQLLHDAQQQGELLPHVLPAETAEVLVGSFAGVQAMSQAVSDYQDLPDRVCALLRHVLPTVVLSSVLASIDLSRTRGAAVLASLDAASAQQPPVPEQPPSSEPLERQPVG</sequence>
<feature type="domain" description="HTH tetR-type" evidence="6">
    <location>
        <begin position="8"/>
        <end position="68"/>
    </location>
</feature>
<accession>A0A6I6FE48</accession>
<dbReference type="PRINTS" id="PR00455">
    <property type="entry name" value="HTHTETR"/>
</dbReference>
<dbReference type="Proteomes" id="UP000422572">
    <property type="component" value="Chromosome"/>
</dbReference>
<dbReference type="EMBL" id="CP034279">
    <property type="protein sequence ID" value="QGV82283.1"/>
    <property type="molecule type" value="Genomic_DNA"/>
</dbReference>
<dbReference type="InterPro" id="IPR023772">
    <property type="entry name" value="DNA-bd_HTH_TetR-type_CS"/>
</dbReference>
<dbReference type="AlphaFoldDB" id="A0A6I6FE48"/>
<evidence type="ECO:0000256" key="4">
    <source>
        <dbReference type="PROSITE-ProRule" id="PRU00335"/>
    </source>
</evidence>
<dbReference type="InterPro" id="IPR036271">
    <property type="entry name" value="Tet_transcr_reg_TetR-rel_C_sf"/>
</dbReference>
<feature type="DNA-binding region" description="H-T-H motif" evidence="4">
    <location>
        <begin position="31"/>
        <end position="50"/>
    </location>
</feature>
<keyword evidence="2 4" id="KW-0238">DNA-binding</keyword>
<organism evidence="7 8">
    <name type="scientific">Streptomyces ficellus</name>
    <dbReference type="NCBI Taxonomy" id="1977088"/>
    <lineage>
        <taxon>Bacteria</taxon>
        <taxon>Bacillati</taxon>
        <taxon>Actinomycetota</taxon>
        <taxon>Actinomycetes</taxon>
        <taxon>Kitasatosporales</taxon>
        <taxon>Streptomycetaceae</taxon>
        <taxon>Streptomyces</taxon>
    </lineage>
</organism>
<dbReference type="GO" id="GO:0000976">
    <property type="term" value="F:transcription cis-regulatory region binding"/>
    <property type="evidence" value="ECO:0007669"/>
    <property type="project" value="TreeGrafter"/>
</dbReference>
<dbReference type="SUPFAM" id="SSF46689">
    <property type="entry name" value="Homeodomain-like"/>
    <property type="match status" value="1"/>
</dbReference>
<name>A0A6I6FE48_9ACTN</name>
<keyword evidence="1" id="KW-0805">Transcription regulation</keyword>
<keyword evidence="3" id="KW-0804">Transcription</keyword>
<reference evidence="7 8" key="1">
    <citation type="submission" date="2018-12" db="EMBL/GenBank/DDBJ databases">
        <title>Complete genome sequence of Streptomyces ficellus NRRL8067, the producer of ficellomycin, feldamycin and nojirimycin.</title>
        <authorList>
            <person name="Zhang H."/>
            <person name="Yue R."/>
            <person name="Liu Y."/>
            <person name="Li M."/>
            <person name="Mu H."/>
            <person name="Zhang J."/>
        </authorList>
    </citation>
    <scope>NUCLEOTIDE SEQUENCE [LARGE SCALE GENOMIC DNA]</scope>
    <source>
        <strain evidence="7 8">NRRL 8067</strain>
    </source>
</reference>
<feature type="compositionally biased region" description="Pro residues" evidence="5">
    <location>
        <begin position="217"/>
        <end position="226"/>
    </location>
</feature>
<proteinExistence type="predicted"/>
<dbReference type="InterPro" id="IPR054126">
    <property type="entry name" value="CprB_TetR_C"/>
</dbReference>
<keyword evidence="8" id="KW-1185">Reference proteome</keyword>
<dbReference type="InterPro" id="IPR047923">
    <property type="entry name" value="ArpA-like"/>
</dbReference>
<dbReference type="InterPro" id="IPR050109">
    <property type="entry name" value="HTH-type_TetR-like_transc_reg"/>
</dbReference>
<dbReference type="InterPro" id="IPR001647">
    <property type="entry name" value="HTH_TetR"/>
</dbReference>
<evidence type="ECO:0000256" key="3">
    <source>
        <dbReference type="ARBA" id="ARBA00023163"/>
    </source>
</evidence>
<dbReference type="PROSITE" id="PS01081">
    <property type="entry name" value="HTH_TETR_1"/>
    <property type="match status" value="1"/>
</dbReference>
<dbReference type="OrthoDB" id="3237195at2"/>
<evidence type="ECO:0000256" key="5">
    <source>
        <dbReference type="SAM" id="MobiDB-lite"/>
    </source>
</evidence>
<protein>
    <submittedName>
        <fullName evidence="7">TetR/AcrR family transcriptional regulator</fullName>
    </submittedName>
</protein>
<dbReference type="NCBIfam" id="NF041196">
    <property type="entry name" value="ScbR_bind_reg"/>
    <property type="match status" value="1"/>
</dbReference>